<sequence>MPILQNVYTRLDILDLVDGQFAKTTSIYLLGEASACAKSTADVALRNKKLVAAIGAKAVRTLTSGDASQVTGGDDWDELNELDFEELLNTDEPAPVVTPTNKSTKQVAVKDSISNLVLYTKDKITDVAEKIALATGIDPYKQYLWLPNAKRSLDGDEISLMSHWANAINTVDEYPVDAHYKVDRSAQPYIESFASDSAIVITCISLDSIISSKTKMQMIARSDAESFGLIYTNIIQRFFPSLSYAMFAQYLADESQLRIKFEDLEFDREATKEKLAQLSKLIPELNKQKRVTIESTECLSTITTGMILASKYANQVPRVNTMKLFQDIDIITLTDVAMIDLYRLDNEQRPIRIRKEPQRDQYRLAKDDMLMSSGLYTRKSLVYLRAMVVTLLPKDEYETIMIVVDQFGTLWIKTQPSQMHAFSKSAFLKFITPTVDAIIREFNSHDSAFVSHERFMTLCGSSSCLYNIVSSSSKITFKFPVNYQKLLDLVSDKFLATGLMTPFVVDWSKRKHAVTYFELRYGVTRSAESGNKHKVVEFKNARGVAMISLSNLDMPESDLYVDFIGRIVIGNSKQLKAQEDSQEQLTAIDPILYRPRVTSDMYSRICQKRFQPIVTTAAEPGAVKYHNFTFNKPEYYKCRSKHAPILGFIQNKHEKGFCLPCCRKTLPAVDIKDACIAQTDESKTQQATSSTYKIEYPIHEVANSKIMHRRVILPAYVGHLFGAPGLVANGSILLTHAAVQDGMNPNTKSFLQTAIMISAIQSATGKPLYNSYRELIIDIVAMVKHPRLQIAIMNNKMISERYTTPQALVHVIEDQFLKMTILDIHNRLSDIEWNDLIVYLANCMGINVLLLSDDRSAFENIRLTNLFDINVEQPVSVFLRRINLEWSIANQNTRALYLPVTTSKFKVQYKSALLIERLNIGKALARIKRVTSGPILNLLAKQFTVERIEAVVKQSRQYTLVNDLSSQKIAVLRIGKLQLVMTFTTMATTVHPEPIDVKPTATIANMLVFITDYNIHYADATPSIQSKLASYKTYLQASLKMSSLYEFILIDALLLKVSQFIICDELVIGAVVSLVEVNRVVATELMFFKPVSVAVATAEIDKSKRELATLRSRVNAKALLCFPLANDTSFVTWSVNPLTVRAPEQCPADNMNPAFDAGVYSNEIYHLLVRDIVQAWSSERSSELDAFMVKEMQKMGPPVIVQTKIDRLIEKVCTEYDTYDPLVVRATVNELFERINTTARTNADAVSQFKSDAAFAGFELKNVYRMSRKQVKTKLESIMRTITVKTNTYPSFNLDISVGDQRKTFYDNGKLMIHASLRADLIDTMLSDLLNPFRRDYIINSQLTEAVLSDIRLHTSELIYIQNVAYK</sequence>
<comment type="caution">
    <text evidence="2">The sequence shown here is derived from an EMBL/GenBank/DDBJ whole genome shotgun (WGS) entry which is preliminary data.</text>
</comment>
<protein>
    <submittedName>
        <fullName evidence="2">Uncharacterized protein</fullName>
    </submittedName>
</protein>
<accession>A0A8T1WLI5</accession>
<keyword evidence="3" id="KW-1185">Reference proteome</keyword>
<organism evidence="2 3">
    <name type="scientific">Phytophthora boehmeriae</name>
    <dbReference type="NCBI Taxonomy" id="109152"/>
    <lineage>
        <taxon>Eukaryota</taxon>
        <taxon>Sar</taxon>
        <taxon>Stramenopiles</taxon>
        <taxon>Oomycota</taxon>
        <taxon>Peronosporomycetes</taxon>
        <taxon>Peronosporales</taxon>
        <taxon>Peronosporaceae</taxon>
        <taxon>Phytophthora</taxon>
    </lineage>
</organism>
<name>A0A8T1WLI5_9STRA</name>
<keyword evidence="1" id="KW-0175">Coiled coil</keyword>
<dbReference type="Proteomes" id="UP000693981">
    <property type="component" value="Unassembled WGS sequence"/>
</dbReference>
<dbReference type="EMBL" id="JAGDFL010000292">
    <property type="protein sequence ID" value="KAG7394165.1"/>
    <property type="molecule type" value="Genomic_DNA"/>
</dbReference>
<gene>
    <name evidence="2" type="ORF">PHYBOEH_005559</name>
</gene>
<evidence type="ECO:0000313" key="2">
    <source>
        <dbReference type="EMBL" id="KAG7394165.1"/>
    </source>
</evidence>
<evidence type="ECO:0000256" key="1">
    <source>
        <dbReference type="SAM" id="Coils"/>
    </source>
</evidence>
<feature type="coiled-coil region" evidence="1">
    <location>
        <begin position="261"/>
        <end position="288"/>
    </location>
</feature>
<evidence type="ECO:0000313" key="3">
    <source>
        <dbReference type="Proteomes" id="UP000693981"/>
    </source>
</evidence>
<proteinExistence type="predicted"/>
<reference evidence="2" key="1">
    <citation type="submission" date="2021-02" db="EMBL/GenBank/DDBJ databases">
        <authorList>
            <person name="Palmer J.M."/>
        </authorList>
    </citation>
    <scope>NUCLEOTIDE SEQUENCE</scope>
    <source>
        <strain evidence="2">SCRP23</strain>
    </source>
</reference>